<feature type="transmembrane region" description="Helical" evidence="1">
    <location>
        <begin position="229"/>
        <end position="252"/>
    </location>
</feature>
<feature type="transmembrane region" description="Helical" evidence="1">
    <location>
        <begin position="182"/>
        <end position="203"/>
    </location>
</feature>
<proteinExistence type="predicted"/>
<accession>A0A1J4MUK6</accession>
<dbReference type="AlphaFoldDB" id="A0A1J4MUK6"/>
<organism evidence="2 3">
    <name type="scientific">Cryptosporidium andersoni</name>
    <dbReference type="NCBI Taxonomy" id="117008"/>
    <lineage>
        <taxon>Eukaryota</taxon>
        <taxon>Sar</taxon>
        <taxon>Alveolata</taxon>
        <taxon>Apicomplexa</taxon>
        <taxon>Conoidasida</taxon>
        <taxon>Coccidia</taxon>
        <taxon>Eucoccidiorida</taxon>
        <taxon>Eimeriorina</taxon>
        <taxon>Cryptosporidiidae</taxon>
        <taxon>Cryptosporidium</taxon>
    </lineage>
</organism>
<feature type="transmembrane region" description="Helical" evidence="1">
    <location>
        <begin position="447"/>
        <end position="471"/>
    </location>
</feature>
<feature type="transmembrane region" description="Helical" evidence="1">
    <location>
        <begin position="84"/>
        <end position="100"/>
    </location>
</feature>
<feature type="transmembrane region" description="Helical" evidence="1">
    <location>
        <begin position="341"/>
        <end position="364"/>
    </location>
</feature>
<evidence type="ECO:0000313" key="3">
    <source>
        <dbReference type="Proteomes" id="UP000186804"/>
    </source>
</evidence>
<evidence type="ECO:0008006" key="4">
    <source>
        <dbReference type="Google" id="ProtNLM"/>
    </source>
</evidence>
<dbReference type="GeneID" id="92367937"/>
<dbReference type="VEuPathDB" id="CryptoDB:cand_037530"/>
<evidence type="ECO:0000256" key="1">
    <source>
        <dbReference type="SAM" id="Phobius"/>
    </source>
</evidence>
<feature type="transmembrane region" description="Helical" evidence="1">
    <location>
        <begin position="415"/>
        <end position="435"/>
    </location>
</feature>
<feature type="transmembrane region" description="Helical" evidence="1">
    <location>
        <begin position="120"/>
        <end position="137"/>
    </location>
</feature>
<comment type="caution">
    <text evidence="2">The sequence shown here is derived from an EMBL/GenBank/DDBJ whole genome shotgun (WGS) entry which is preliminary data.</text>
</comment>
<dbReference type="OrthoDB" id="342994at2759"/>
<dbReference type="Proteomes" id="UP000186804">
    <property type="component" value="Unassembled WGS sequence"/>
</dbReference>
<reference evidence="2 3" key="1">
    <citation type="submission" date="2016-10" db="EMBL/GenBank/DDBJ databases">
        <title>Reductive evolution of mitochondrial metabolism and differential evolution of invasion-related proteins in Cryptosporidium.</title>
        <authorList>
            <person name="Liu S."/>
            <person name="Roellig D.M."/>
            <person name="Guo Y."/>
            <person name="Li N."/>
            <person name="Frace M.A."/>
            <person name="Tang K."/>
            <person name="Zhang L."/>
            <person name="Feng Y."/>
            <person name="Xiao L."/>
        </authorList>
    </citation>
    <scope>NUCLEOTIDE SEQUENCE [LARGE SCALE GENOMIC DNA]</scope>
    <source>
        <strain evidence="2">30847</strain>
    </source>
</reference>
<gene>
    <name evidence="2" type="ORF">cand_037530</name>
</gene>
<evidence type="ECO:0000313" key="2">
    <source>
        <dbReference type="EMBL" id="OII77945.1"/>
    </source>
</evidence>
<sequence length="492" mass="56891">MANNSSEDLTIAISHAISSQMTPPLSNKNHKVDIETNNEKNSEILLDKLSIYQCENIYINDISTAYTCSSSITDPTSIYDTSIFVNRIIAMILLLISSIITELEDNFRQDILTRKHWLDISYTLLSMSTCIFAYSSGRSFIRSRQIFGILLKSWKSNYSNTIRKIISHPILKSIRSLVTSTVLKYVIPGFLLFILIHPISPYISSKFPHWFERAMNTFINFYLDSIDNVIYNLIAILVIIRVTIYPVCITLFEYIYSNDIENSTIHKSNETESLLTSNNFSINSAQFNNIEATPKIKYQAFIFLPNKSLTWKMELIFLLGNLDTFYIDIAQKKCIFESFSIIAKLILGFLSCIGLYFFFINNYTTKPNKTDFFSEYYISICQTLGIVSIIYGSSFISKIRHKLKIEKNSKNRQSLFIFCSIMFHAIAIKKSQFFLEKFVKSPISDMTTISCIFITALLCIEVYSIFLYYLIKLWQYINKKRFLSKISGTLKQ</sequence>
<keyword evidence="1" id="KW-0812">Transmembrane</keyword>
<feature type="transmembrane region" description="Helical" evidence="1">
    <location>
        <begin position="376"/>
        <end position="394"/>
    </location>
</feature>
<keyword evidence="3" id="KW-1185">Reference proteome</keyword>
<keyword evidence="1" id="KW-1133">Transmembrane helix</keyword>
<dbReference type="EMBL" id="LRBS01000011">
    <property type="protein sequence ID" value="OII77945.1"/>
    <property type="molecule type" value="Genomic_DNA"/>
</dbReference>
<dbReference type="RefSeq" id="XP_067069791.1">
    <property type="nucleotide sequence ID" value="XM_067213978.1"/>
</dbReference>
<protein>
    <recommendedName>
        <fullName evidence="4">Transmembrane protein</fullName>
    </recommendedName>
</protein>
<keyword evidence="1" id="KW-0472">Membrane</keyword>
<name>A0A1J4MUK6_9CRYT</name>